<dbReference type="PANTHER" id="PTHR43649">
    <property type="entry name" value="ARABINOSE-BINDING PROTEIN-RELATED"/>
    <property type="match status" value="1"/>
</dbReference>
<evidence type="ECO:0000256" key="1">
    <source>
        <dbReference type="ARBA" id="ARBA00004418"/>
    </source>
</evidence>
<keyword evidence="3" id="KW-0574">Periplasm</keyword>
<dbReference type="Proteomes" id="UP001595647">
    <property type="component" value="Unassembled WGS sequence"/>
</dbReference>
<dbReference type="InterPro" id="IPR050490">
    <property type="entry name" value="Bact_solute-bd_prot1"/>
</dbReference>
<name>A0ABV7HX00_9HYPH</name>
<protein>
    <submittedName>
        <fullName evidence="5">Extracellular solute-binding protein</fullName>
    </submittedName>
</protein>
<comment type="caution">
    <text evidence="5">The sequence shown here is derived from an EMBL/GenBank/DDBJ whole genome shotgun (WGS) entry which is preliminary data.</text>
</comment>
<comment type="subcellular location">
    <subcellularLocation>
        <location evidence="1">Periplasm</location>
    </subcellularLocation>
</comment>
<dbReference type="PANTHER" id="PTHR43649:SF14">
    <property type="entry name" value="BLR3389 PROTEIN"/>
    <property type="match status" value="1"/>
</dbReference>
<keyword evidence="4" id="KW-0732">Signal</keyword>
<evidence type="ECO:0000256" key="3">
    <source>
        <dbReference type="ARBA" id="ARBA00022764"/>
    </source>
</evidence>
<evidence type="ECO:0000313" key="5">
    <source>
        <dbReference type="EMBL" id="MFC3162940.1"/>
    </source>
</evidence>
<proteinExistence type="inferred from homology"/>
<accession>A0ABV7HX00</accession>
<evidence type="ECO:0000256" key="4">
    <source>
        <dbReference type="SAM" id="SignalP"/>
    </source>
</evidence>
<reference evidence="6" key="1">
    <citation type="journal article" date="2019" name="Int. J. Syst. Evol. Microbiol.">
        <title>The Global Catalogue of Microorganisms (GCM) 10K type strain sequencing project: providing services to taxonomists for standard genome sequencing and annotation.</title>
        <authorList>
            <consortium name="The Broad Institute Genomics Platform"/>
            <consortium name="The Broad Institute Genome Sequencing Center for Infectious Disease"/>
            <person name="Wu L."/>
            <person name="Ma J."/>
        </authorList>
    </citation>
    <scope>NUCLEOTIDE SEQUENCE [LARGE SCALE GENOMIC DNA]</scope>
    <source>
        <strain evidence="6">KCTC 52231</strain>
    </source>
</reference>
<dbReference type="RefSeq" id="WP_182307897.1">
    <property type="nucleotide sequence ID" value="NZ_CP059897.1"/>
</dbReference>
<keyword evidence="6" id="KW-1185">Reference proteome</keyword>
<dbReference type="EMBL" id="JBHRTG010000006">
    <property type="protein sequence ID" value="MFC3162940.1"/>
    <property type="molecule type" value="Genomic_DNA"/>
</dbReference>
<sequence>MRLFKTLLLGTALTLGAMPALAKETVIWWDFLSGGDGVRMKALIDGFNKEHPDIQIQGTTLEWGVPFYTKVRTASAVGEGPDVMTYHLSRAPLGLEENVLSEITNEDLATAELKRSDFFEAPIDAATKDGKLYAVPFDIHALILYYNADLLEGSPYLDANGKLTGINSIEDFDAALAWAKEKGVETPVTYQTGGEGGVWRVFYTLLSQQGGEFVTNGEVLSGDNAEKAAKAIDIMSKWRENGWAPEQAEYEASVALFSAGKSAFQLNGVWEVPTFKDLEKSGKLGFKWGAVEVPALLGKRATWADSHAFAIPNEGDKTISGEKRAAVMTVIGWMEKHAIGWADAGHIPAYKAVTTSDEYKAMEPNATYASLAEAAVFDPKTTITGVASPAYDAALNIIAPAIQGYMSGADAVEQIKADLQDKLQ</sequence>
<dbReference type="SUPFAM" id="SSF53850">
    <property type="entry name" value="Periplasmic binding protein-like II"/>
    <property type="match status" value="1"/>
</dbReference>
<organism evidence="5 6">
    <name type="scientific">Ciceribacter thiooxidans</name>
    <dbReference type="NCBI Taxonomy" id="1969821"/>
    <lineage>
        <taxon>Bacteria</taxon>
        <taxon>Pseudomonadati</taxon>
        <taxon>Pseudomonadota</taxon>
        <taxon>Alphaproteobacteria</taxon>
        <taxon>Hyphomicrobiales</taxon>
        <taxon>Rhizobiaceae</taxon>
        <taxon>Ciceribacter</taxon>
    </lineage>
</organism>
<feature type="signal peptide" evidence="4">
    <location>
        <begin position="1"/>
        <end position="22"/>
    </location>
</feature>
<evidence type="ECO:0000313" key="6">
    <source>
        <dbReference type="Proteomes" id="UP001595647"/>
    </source>
</evidence>
<comment type="similarity">
    <text evidence="2">Belongs to the bacterial solute-binding protein 1 family.</text>
</comment>
<dbReference type="InterPro" id="IPR006059">
    <property type="entry name" value="SBP"/>
</dbReference>
<feature type="chain" id="PRO_5046359011" evidence="4">
    <location>
        <begin position="23"/>
        <end position="424"/>
    </location>
</feature>
<dbReference type="Gene3D" id="3.40.190.10">
    <property type="entry name" value="Periplasmic binding protein-like II"/>
    <property type="match status" value="1"/>
</dbReference>
<gene>
    <name evidence="5" type="ORF">ACFOHV_06560</name>
</gene>
<evidence type="ECO:0000256" key="2">
    <source>
        <dbReference type="ARBA" id="ARBA00008520"/>
    </source>
</evidence>
<dbReference type="Pfam" id="PF01547">
    <property type="entry name" value="SBP_bac_1"/>
    <property type="match status" value="1"/>
</dbReference>